<gene>
    <name evidence="2" type="ORF">IAC43_03860</name>
</gene>
<dbReference type="InterPro" id="IPR045886">
    <property type="entry name" value="ThiF/MoeB/HesA"/>
</dbReference>
<dbReference type="Pfam" id="PF00899">
    <property type="entry name" value="ThiF"/>
    <property type="match status" value="1"/>
</dbReference>
<dbReference type="SUPFAM" id="SSF69572">
    <property type="entry name" value="Activating enzymes of the ubiquitin-like proteins"/>
    <property type="match status" value="1"/>
</dbReference>
<accession>A0A9D1H686</accession>
<dbReference type="GO" id="GO:0061504">
    <property type="term" value="P:cyclic threonylcarbamoyladenosine biosynthetic process"/>
    <property type="evidence" value="ECO:0007669"/>
    <property type="project" value="TreeGrafter"/>
</dbReference>
<evidence type="ECO:0000259" key="1">
    <source>
        <dbReference type="Pfam" id="PF00899"/>
    </source>
</evidence>
<dbReference type="InterPro" id="IPR000594">
    <property type="entry name" value="ThiF_NAD_FAD-bd"/>
</dbReference>
<sequence>MSEKWQARQALLLGEEKMELLAEKCVAVIGLGGVGGACAEGLCRAGIGKLILMDHDDVDETNINRQMIATRDTIGMPKTDACAQRMLSINPQVQIIRLRAFYGAETASELFAHHPDYIVDCIDTVTAKLDLAARCQQMGIPLLMSLGTGNRLDPTAFKIGKIEETASCGAGDGLARVMRRETRKRGLTAFDVLYSTEPPAKAVVAGDGRYAPGSIAFCPPVAGLIEAGFVIRKLAGLDGKRKG</sequence>
<dbReference type="PANTHER" id="PTHR43267:SF1">
    <property type="entry name" value="TRNA THREONYLCARBAMOYLADENOSINE DEHYDRATASE"/>
    <property type="match status" value="1"/>
</dbReference>
<dbReference type="PANTHER" id="PTHR43267">
    <property type="entry name" value="TRNA THREONYLCARBAMOYLADENOSINE DEHYDRATASE"/>
    <property type="match status" value="1"/>
</dbReference>
<organism evidence="2 3">
    <name type="scientific">Candidatus Faecivivens stercoripullorum</name>
    <dbReference type="NCBI Taxonomy" id="2840805"/>
    <lineage>
        <taxon>Bacteria</taxon>
        <taxon>Bacillati</taxon>
        <taxon>Bacillota</taxon>
        <taxon>Clostridia</taxon>
        <taxon>Eubacteriales</taxon>
        <taxon>Oscillospiraceae</taxon>
        <taxon>Oscillospiraceae incertae sedis</taxon>
        <taxon>Candidatus Faecivivens</taxon>
    </lineage>
</organism>
<dbReference type="Proteomes" id="UP000824160">
    <property type="component" value="Unassembled WGS sequence"/>
</dbReference>
<dbReference type="AlphaFoldDB" id="A0A9D1H686"/>
<name>A0A9D1H686_9FIRM</name>
<dbReference type="Gene3D" id="3.40.50.720">
    <property type="entry name" value="NAD(P)-binding Rossmann-like Domain"/>
    <property type="match status" value="1"/>
</dbReference>
<evidence type="ECO:0000313" key="2">
    <source>
        <dbReference type="EMBL" id="HIT94296.1"/>
    </source>
</evidence>
<reference evidence="2" key="1">
    <citation type="submission" date="2020-10" db="EMBL/GenBank/DDBJ databases">
        <authorList>
            <person name="Gilroy R."/>
        </authorList>
    </citation>
    <scope>NUCLEOTIDE SEQUENCE</scope>
    <source>
        <strain evidence="2">ChiBcec7-5410</strain>
    </source>
</reference>
<feature type="domain" description="THIF-type NAD/FAD binding fold" evidence="1">
    <location>
        <begin position="7"/>
        <end position="236"/>
    </location>
</feature>
<dbReference type="GO" id="GO:0008641">
    <property type="term" value="F:ubiquitin-like modifier activating enzyme activity"/>
    <property type="evidence" value="ECO:0007669"/>
    <property type="project" value="InterPro"/>
</dbReference>
<dbReference type="InterPro" id="IPR035985">
    <property type="entry name" value="Ubiquitin-activating_enz"/>
</dbReference>
<evidence type="ECO:0000313" key="3">
    <source>
        <dbReference type="Proteomes" id="UP000824160"/>
    </source>
</evidence>
<dbReference type="CDD" id="cd00755">
    <property type="entry name" value="YgdL_like"/>
    <property type="match status" value="1"/>
</dbReference>
<comment type="caution">
    <text evidence="2">The sequence shown here is derived from an EMBL/GenBank/DDBJ whole genome shotgun (WGS) entry which is preliminary data.</text>
</comment>
<protein>
    <submittedName>
        <fullName evidence="2">tRNA threonylcarbamoyladenosine dehydratase</fullName>
    </submittedName>
</protein>
<reference evidence="2" key="2">
    <citation type="journal article" date="2021" name="PeerJ">
        <title>Extensive microbial diversity within the chicken gut microbiome revealed by metagenomics and culture.</title>
        <authorList>
            <person name="Gilroy R."/>
            <person name="Ravi A."/>
            <person name="Getino M."/>
            <person name="Pursley I."/>
            <person name="Horton D.L."/>
            <person name="Alikhan N.F."/>
            <person name="Baker D."/>
            <person name="Gharbi K."/>
            <person name="Hall N."/>
            <person name="Watson M."/>
            <person name="Adriaenssens E.M."/>
            <person name="Foster-Nyarko E."/>
            <person name="Jarju S."/>
            <person name="Secka A."/>
            <person name="Antonio M."/>
            <person name="Oren A."/>
            <person name="Chaudhuri R.R."/>
            <person name="La Ragione R."/>
            <person name="Hildebrand F."/>
            <person name="Pallen M.J."/>
        </authorList>
    </citation>
    <scope>NUCLEOTIDE SEQUENCE</scope>
    <source>
        <strain evidence="2">ChiBcec7-5410</strain>
    </source>
</reference>
<proteinExistence type="predicted"/>
<dbReference type="EMBL" id="DVLW01000106">
    <property type="protein sequence ID" value="HIT94296.1"/>
    <property type="molecule type" value="Genomic_DNA"/>
</dbReference>
<dbReference type="GO" id="GO:0061503">
    <property type="term" value="F:tRNA threonylcarbamoyladenosine dehydratase"/>
    <property type="evidence" value="ECO:0007669"/>
    <property type="project" value="TreeGrafter"/>
</dbReference>